<feature type="domain" description="Thiamin/hydroxymethyl pyrimidine-binding YkoF putative" evidence="2">
    <location>
        <begin position="94"/>
        <end position="173"/>
    </location>
</feature>
<feature type="domain" description="Thiamin/hydroxymethyl pyrimidine-binding YkoF putative" evidence="2">
    <location>
        <begin position="212"/>
        <end position="290"/>
    </location>
</feature>
<evidence type="ECO:0000259" key="2">
    <source>
        <dbReference type="Pfam" id="PF07615"/>
    </source>
</evidence>
<proteinExistence type="predicted"/>
<evidence type="ECO:0000313" key="3">
    <source>
        <dbReference type="EMBL" id="BAB49059.1"/>
    </source>
</evidence>
<feature type="binding site" evidence="1">
    <location>
        <position position="133"/>
    </location>
    <ligand>
        <name>thiamine</name>
        <dbReference type="ChEBI" id="CHEBI:18385"/>
    </ligand>
</feature>
<evidence type="ECO:0000313" key="4">
    <source>
        <dbReference type="Proteomes" id="UP000000552"/>
    </source>
</evidence>
<dbReference type="PIRSF" id="PIRSF021331">
    <property type="entry name" value="YkoF"/>
    <property type="match status" value="1"/>
</dbReference>
<dbReference type="SUPFAM" id="SSF89957">
    <property type="entry name" value="MTH1187/YkoF-like"/>
    <property type="match status" value="1"/>
</dbReference>
<dbReference type="eggNOG" id="ENOG502ZBT9">
    <property type="taxonomic scope" value="Bacteria"/>
</dbReference>
<dbReference type="InterPro" id="IPR029756">
    <property type="entry name" value="MTH1187/YkoF-like"/>
</dbReference>
<dbReference type="Proteomes" id="UP000000552">
    <property type="component" value="Chromosome"/>
</dbReference>
<organism evidence="3 4">
    <name type="scientific">Mesorhizobium japonicum (strain LMG 29417 / CECT 9101 / MAFF 303099)</name>
    <name type="common">Mesorhizobium loti (strain MAFF 303099)</name>
    <dbReference type="NCBI Taxonomy" id="266835"/>
    <lineage>
        <taxon>Bacteria</taxon>
        <taxon>Pseudomonadati</taxon>
        <taxon>Pseudomonadota</taxon>
        <taxon>Alphaproteobacteria</taxon>
        <taxon>Hyphomicrobiales</taxon>
        <taxon>Phyllobacteriaceae</taxon>
        <taxon>Mesorhizobium</taxon>
    </lineage>
</organism>
<evidence type="ECO:0000256" key="1">
    <source>
        <dbReference type="PIRSR" id="PIRSR021331-1"/>
    </source>
</evidence>
<reference evidence="3 4" key="1">
    <citation type="journal article" date="2000" name="DNA Res.">
        <title>Complete genome structure of the nitrogen-fixing symbiotic bacterium Mesorhizobium loti.</title>
        <authorList>
            <person name="Kaneko T."/>
            <person name="Nakamura Y."/>
            <person name="Sato S."/>
            <person name="Asamizu E."/>
            <person name="Kato T."/>
            <person name="Sasamoto S."/>
            <person name="Watanabe A."/>
            <person name="Idesawa K."/>
            <person name="Ishikawa A."/>
            <person name="Kawashima K."/>
            <person name="Kimura T."/>
            <person name="Kishida Y."/>
            <person name="Kiyokawa C."/>
            <person name="Kohara M."/>
            <person name="Matsumoto M."/>
            <person name="Matsuno A."/>
            <person name="Mochizuki Y."/>
            <person name="Nakayama S."/>
            <person name="Nakazaki N."/>
            <person name="Shimpo S."/>
            <person name="Sugimoto M."/>
            <person name="Takeuchi C."/>
            <person name="Yamada M."/>
            <person name="Tabata S."/>
        </authorList>
    </citation>
    <scope>NUCLEOTIDE SEQUENCE [LARGE SCALE GENOMIC DNA]</scope>
    <source>
        <strain evidence="4">LMG 29417 / CECT 9101 / MAFF 303099</strain>
    </source>
</reference>
<dbReference type="AlphaFoldDB" id="Q98JV6"/>
<dbReference type="Gene3D" id="3.30.70.930">
    <property type="match status" value="2"/>
</dbReference>
<feature type="binding site" evidence="1">
    <location>
        <position position="99"/>
    </location>
    <ligand>
        <name>thiamine</name>
        <dbReference type="ChEBI" id="CHEBI:18385"/>
    </ligand>
</feature>
<protein>
    <submittedName>
        <fullName evidence="3">Mll1759 protein</fullName>
    </submittedName>
</protein>
<dbReference type="GO" id="GO:0030975">
    <property type="term" value="F:thiamine binding"/>
    <property type="evidence" value="ECO:0007669"/>
    <property type="project" value="InterPro"/>
</dbReference>
<sequence length="292" mass="30298">MSGGFSFLGNHSQLLLFAVGAVASPLASVCDPWCNAFGPVRLKNGFPFHSNGALTRPSTGVLRTVGAETGAASPQTLEADLGNTSGARRAMFSGAQISLYPMADDFVGVILGALSALDPYRDRLRIETDDISTLLVGPPEVLFPALRDLFVAAAQSGKHCVLSAAISRGCPGEPDDPICRSDAFGGPVGPLGPRKQAAITAVRNAAATGQPAAAQFSLYVMGIGDHMDEIYGCIDFLKQSGVYDRSKNFCTKLRGDTGAIFSALNEAFCRFGPGAGHVTLDVTVSANSPSAV</sequence>
<gene>
    <name evidence="3" type="ordered locus">mll1759</name>
</gene>
<dbReference type="InterPro" id="IPR011522">
    <property type="entry name" value="Thiamin/HMP-bd_put_YkoF"/>
</dbReference>
<dbReference type="InterPro" id="IPR015835">
    <property type="entry name" value="HMP/thiamine-bd"/>
</dbReference>
<dbReference type="KEGG" id="mlo:mll1759"/>
<dbReference type="HOGENOM" id="CLU_083008_0_0_5"/>
<accession>Q98JV6</accession>
<dbReference type="Pfam" id="PF07615">
    <property type="entry name" value="Ykof"/>
    <property type="match status" value="2"/>
</dbReference>
<dbReference type="EMBL" id="BA000012">
    <property type="protein sequence ID" value="BAB49059.1"/>
    <property type="molecule type" value="Genomic_DNA"/>
</dbReference>
<name>Q98JV6_RHILO</name>